<comment type="caution">
    <text evidence="1">The sequence shown here is derived from an EMBL/GenBank/DDBJ whole genome shotgun (WGS) entry which is preliminary data.</text>
</comment>
<accession>X0WBB4</accession>
<gene>
    <name evidence="1" type="ORF">S01H1_73013</name>
</gene>
<reference evidence="1" key="1">
    <citation type="journal article" date="2014" name="Front. Microbiol.">
        <title>High frequency of phylogenetically diverse reductive dehalogenase-homologous genes in deep subseafloor sedimentary metagenomes.</title>
        <authorList>
            <person name="Kawai M."/>
            <person name="Futagami T."/>
            <person name="Toyoda A."/>
            <person name="Takaki Y."/>
            <person name="Nishi S."/>
            <person name="Hori S."/>
            <person name="Arai W."/>
            <person name="Tsubouchi T."/>
            <person name="Morono Y."/>
            <person name="Uchiyama I."/>
            <person name="Ito T."/>
            <person name="Fujiyama A."/>
            <person name="Inagaki F."/>
            <person name="Takami H."/>
        </authorList>
    </citation>
    <scope>NUCLEOTIDE SEQUENCE</scope>
    <source>
        <strain evidence="1">Expedition CK06-06</strain>
    </source>
</reference>
<dbReference type="EMBL" id="BARS01048757">
    <property type="protein sequence ID" value="GAG28239.1"/>
    <property type="molecule type" value="Genomic_DNA"/>
</dbReference>
<protein>
    <recommendedName>
        <fullName evidence="2">Amine oxidase domain-containing protein</fullName>
    </recommendedName>
</protein>
<proteinExistence type="predicted"/>
<evidence type="ECO:0008006" key="2">
    <source>
        <dbReference type="Google" id="ProtNLM"/>
    </source>
</evidence>
<organism evidence="1">
    <name type="scientific">marine sediment metagenome</name>
    <dbReference type="NCBI Taxonomy" id="412755"/>
    <lineage>
        <taxon>unclassified sequences</taxon>
        <taxon>metagenomes</taxon>
        <taxon>ecological metagenomes</taxon>
    </lineage>
</organism>
<feature type="non-terminal residue" evidence="1">
    <location>
        <position position="1"/>
    </location>
</feature>
<dbReference type="AlphaFoldDB" id="X0WBB4"/>
<sequence length="56" mass="6541">LLTERPFPELSQYRTPFPGLYMCGATQHPHGFITFAPAYNALQVIAEDFGLERWWR</sequence>
<evidence type="ECO:0000313" key="1">
    <source>
        <dbReference type="EMBL" id="GAG28239.1"/>
    </source>
</evidence>
<name>X0WBB4_9ZZZZ</name>